<evidence type="ECO:0000313" key="1">
    <source>
        <dbReference type="EMBL" id="JAH69264.1"/>
    </source>
</evidence>
<organism evidence="1">
    <name type="scientific">Anguilla anguilla</name>
    <name type="common">European freshwater eel</name>
    <name type="synonym">Muraena anguilla</name>
    <dbReference type="NCBI Taxonomy" id="7936"/>
    <lineage>
        <taxon>Eukaryota</taxon>
        <taxon>Metazoa</taxon>
        <taxon>Chordata</taxon>
        <taxon>Craniata</taxon>
        <taxon>Vertebrata</taxon>
        <taxon>Euteleostomi</taxon>
        <taxon>Actinopterygii</taxon>
        <taxon>Neopterygii</taxon>
        <taxon>Teleostei</taxon>
        <taxon>Anguilliformes</taxon>
        <taxon>Anguillidae</taxon>
        <taxon>Anguilla</taxon>
    </lineage>
</organism>
<dbReference type="EMBL" id="GBXM01039313">
    <property type="protein sequence ID" value="JAH69264.1"/>
    <property type="molecule type" value="Transcribed_RNA"/>
</dbReference>
<accession>A0A0E9UTU2</accession>
<protein>
    <submittedName>
        <fullName evidence="1">Uncharacterized protein</fullName>
    </submittedName>
</protein>
<reference evidence="1" key="1">
    <citation type="submission" date="2014-11" db="EMBL/GenBank/DDBJ databases">
        <authorList>
            <person name="Amaro Gonzalez C."/>
        </authorList>
    </citation>
    <scope>NUCLEOTIDE SEQUENCE</scope>
</reference>
<name>A0A0E9UTU2_ANGAN</name>
<reference evidence="1" key="2">
    <citation type="journal article" date="2015" name="Fish Shellfish Immunol.">
        <title>Early steps in the European eel (Anguilla anguilla)-Vibrio vulnificus interaction in the gills: Role of the RtxA13 toxin.</title>
        <authorList>
            <person name="Callol A."/>
            <person name="Pajuelo D."/>
            <person name="Ebbesson L."/>
            <person name="Teles M."/>
            <person name="MacKenzie S."/>
            <person name="Amaro C."/>
        </authorList>
    </citation>
    <scope>NUCLEOTIDE SEQUENCE</scope>
</reference>
<dbReference type="AlphaFoldDB" id="A0A0E9UTU2"/>
<sequence length="19" mass="2349">MRDMEDDIWTQHLMGLLLM</sequence>
<proteinExistence type="predicted"/>